<feature type="compositionally biased region" description="Pro residues" evidence="1">
    <location>
        <begin position="14"/>
        <end position="25"/>
    </location>
</feature>
<keyword evidence="3" id="KW-1185">Reference proteome</keyword>
<sequence>MALTLVSTGCTKPLPDPVPPVPPRPTGSATPGAEVTVPYRLNVLDLCKRTDLAPLQDFSLKVRSTDPRSPFLGSGESCLFEFDQANGLPATLQVQALAPPTVEEAKRMYAAQRGTRMTRDTAVSGVGEEAEGFAIETEPKPGFKYGEYRIQARNANLVLDVWLAIGAAAFIPKETLAAKVLAILKNTLATVDDSWRVK</sequence>
<reference evidence="2" key="1">
    <citation type="submission" date="2021-01" db="EMBL/GenBank/DDBJ databases">
        <title>Whole genome shotgun sequence of Rhizocola hellebori NBRC 109834.</title>
        <authorList>
            <person name="Komaki H."/>
            <person name="Tamura T."/>
        </authorList>
    </citation>
    <scope>NUCLEOTIDE SEQUENCE</scope>
    <source>
        <strain evidence="2">NBRC 109834</strain>
    </source>
</reference>
<organism evidence="2 3">
    <name type="scientific">Rhizocola hellebori</name>
    <dbReference type="NCBI Taxonomy" id="1392758"/>
    <lineage>
        <taxon>Bacteria</taxon>
        <taxon>Bacillati</taxon>
        <taxon>Actinomycetota</taxon>
        <taxon>Actinomycetes</taxon>
        <taxon>Micromonosporales</taxon>
        <taxon>Micromonosporaceae</taxon>
        <taxon>Rhizocola</taxon>
    </lineage>
</organism>
<name>A0A8J3QDD1_9ACTN</name>
<dbReference type="EMBL" id="BONY01000052">
    <property type="protein sequence ID" value="GIH08611.1"/>
    <property type="molecule type" value="Genomic_DNA"/>
</dbReference>
<dbReference type="Proteomes" id="UP000612899">
    <property type="component" value="Unassembled WGS sequence"/>
</dbReference>
<evidence type="ECO:0000256" key="1">
    <source>
        <dbReference type="SAM" id="MobiDB-lite"/>
    </source>
</evidence>
<evidence type="ECO:0000313" key="3">
    <source>
        <dbReference type="Proteomes" id="UP000612899"/>
    </source>
</evidence>
<evidence type="ECO:0000313" key="2">
    <source>
        <dbReference type="EMBL" id="GIH08611.1"/>
    </source>
</evidence>
<proteinExistence type="predicted"/>
<feature type="compositionally biased region" description="Polar residues" evidence="1">
    <location>
        <begin position="1"/>
        <end position="10"/>
    </location>
</feature>
<feature type="region of interest" description="Disordered" evidence="1">
    <location>
        <begin position="1"/>
        <end position="33"/>
    </location>
</feature>
<protein>
    <submittedName>
        <fullName evidence="2">Uncharacterized protein</fullName>
    </submittedName>
</protein>
<gene>
    <name evidence="2" type="ORF">Rhe02_66780</name>
</gene>
<comment type="caution">
    <text evidence="2">The sequence shown here is derived from an EMBL/GenBank/DDBJ whole genome shotgun (WGS) entry which is preliminary data.</text>
</comment>
<dbReference type="AlphaFoldDB" id="A0A8J3QDD1"/>
<accession>A0A8J3QDD1</accession>